<gene>
    <name evidence="6 8" type="primary">tilS</name>
    <name evidence="8" type="ORF">G3256_04890</name>
</gene>
<dbReference type="PANTHER" id="PTHR43033">
    <property type="entry name" value="TRNA(ILE)-LYSIDINE SYNTHASE-RELATED"/>
    <property type="match status" value="1"/>
</dbReference>
<dbReference type="Proteomes" id="UP000503308">
    <property type="component" value="Chromosome"/>
</dbReference>
<organism evidence="8 9">
    <name type="scientific">Roseobacter ponti</name>
    <dbReference type="NCBI Taxonomy" id="1891787"/>
    <lineage>
        <taxon>Bacteria</taxon>
        <taxon>Pseudomonadati</taxon>
        <taxon>Pseudomonadota</taxon>
        <taxon>Alphaproteobacteria</taxon>
        <taxon>Rhodobacterales</taxon>
        <taxon>Roseobacteraceae</taxon>
        <taxon>Roseobacter</taxon>
    </lineage>
</organism>
<keyword evidence="6" id="KW-0963">Cytoplasm</keyword>
<comment type="function">
    <text evidence="6">Ligates lysine onto the cytidine present at position 34 of the AUA codon-specific tRNA(Ile) that contains the anticodon CAU, in an ATP-dependent manner. Cytidine is converted to lysidine, thus changing the amino acid specificity of the tRNA from methionine to isoleucine.</text>
</comment>
<evidence type="ECO:0000256" key="3">
    <source>
        <dbReference type="ARBA" id="ARBA00022741"/>
    </source>
</evidence>
<feature type="domain" description="tRNA(Ile)-lysidine/2-thiocytidine synthase N-terminal" evidence="7">
    <location>
        <begin position="22"/>
        <end position="199"/>
    </location>
</feature>
<evidence type="ECO:0000256" key="2">
    <source>
        <dbReference type="ARBA" id="ARBA00022694"/>
    </source>
</evidence>
<dbReference type="RefSeq" id="WP_169639756.1">
    <property type="nucleotide sequence ID" value="NZ_CP048788.1"/>
</dbReference>
<sequence>MSAELISAVRDHLPTALPGRLGVAVSGGSDSLALLSLLQEICAGTATTLLAVTVDHGLRPGAAREAAGVARHCAQLKIAHETLVWSGWDGQGNTQDAARRARYGLIAGWAQKENIPAVALGHTLNDQAETVLMRLARGAGVDGLSAMSVRREAHGVAWLRPLLGTGRDRLREYLSAKGIVWSDDPSNDDDRYDRIRARRALEVLSPLGLDPQVLCAVADNMRSTRDALDRHLIEKAHDIVTVTAGAVCIDRAGLVSLPEETRRRLLSGVLRWIGGAAYAPRASAVAAFAQALEEEASATLAGCHARRVKETVWIFREFRAVAGLETSHDAAWDDRWRLSGPVPPEGATLRALGDAGLKDCPDRRAAGLPRDLQRASPGLWLGERLLCAPQAGLQADWQIRAEGTRDAFFAALLSH</sequence>
<evidence type="ECO:0000313" key="8">
    <source>
        <dbReference type="EMBL" id="QJF50538.1"/>
    </source>
</evidence>
<evidence type="ECO:0000256" key="5">
    <source>
        <dbReference type="ARBA" id="ARBA00048539"/>
    </source>
</evidence>
<evidence type="ECO:0000256" key="4">
    <source>
        <dbReference type="ARBA" id="ARBA00022840"/>
    </source>
</evidence>
<dbReference type="NCBIfam" id="TIGR02432">
    <property type="entry name" value="lysidine_TilS_N"/>
    <property type="match status" value="1"/>
</dbReference>
<dbReference type="PANTHER" id="PTHR43033:SF1">
    <property type="entry name" value="TRNA(ILE)-LYSIDINE SYNTHASE-RELATED"/>
    <property type="match status" value="1"/>
</dbReference>
<protein>
    <recommendedName>
        <fullName evidence="6">tRNA(Ile)-lysidine synthase</fullName>
        <ecNumber evidence="6">6.3.4.19</ecNumber>
    </recommendedName>
    <alternativeName>
        <fullName evidence="6">tRNA(Ile)-2-lysyl-cytidine synthase</fullName>
    </alternativeName>
    <alternativeName>
        <fullName evidence="6">tRNA(Ile)-lysidine synthetase</fullName>
    </alternativeName>
</protein>
<dbReference type="SUPFAM" id="SSF52402">
    <property type="entry name" value="Adenine nucleotide alpha hydrolases-like"/>
    <property type="match status" value="1"/>
</dbReference>
<evidence type="ECO:0000259" key="7">
    <source>
        <dbReference type="Pfam" id="PF01171"/>
    </source>
</evidence>
<dbReference type="KEGG" id="rpon:G3256_04890"/>
<dbReference type="CDD" id="cd01992">
    <property type="entry name" value="TilS_N"/>
    <property type="match status" value="1"/>
</dbReference>
<dbReference type="HAMAP" id="MF_01161">
    <property type="entry name" value="tRNA_Ile_lys_synt"/>
    <property type="match status" value="1"/>
</dbReference>
<comment type="catalytic activity">
    <reaction evidence="5 6">
        <text>cytidine(34) in tRNA(Ile2) + L-lysine + ATP = lysidine(34) in tRNA(Ile2) + AMP + diphosphate + H(+)</text>
        <dbReference type="Rhea" id="RHEA:43744"/>
        <dbReference type="Rhea" id="RHEA-COMP:10625"/>
        <dbReference type="Rhea" id="RHEA-COMP:10670"/>
        <dbReference type="ChEBI" id="CHEBI:15378"/>
        <dbReference type="ChEBI" id="CHEBI:30616"/>
        <dbReference type="ChEBI" id="CHEBI:32551"/>
        <dbReference type="ChEBI" id="CHEBI:33019"/>
        <dbReference type="ChEBI" id="CHEBI:82748"/>
        <dbReference type="ChEBI" id="CHEBI:83665"/>
        <dbReference type="ChEBI" id="CHEBI:456215"/>
        <dbReference type="EC" id="6.3.4.19"/>
    </reaction>
</comment>
<feature type="binding site" evidence="6">
    <location>
        <begin position="26"/>
        <end position="31"/>
    </location>
    <ligand>
        <name>ATP</name>
        <dbReference type="ChEBI" id="CHEBI:30616"/>
    </ligand>
</feature>
<dbReference type="InterPro" id="IPR012094">
    <property type="entry name" value="tRNA_Ile_lys_synt"/>
</dbReference>
<proteinExistence type="inferred from homology"/>
<dbReference type="EC" id="6.3.4.19" evidence="6"/>
<dbReference type="GO" id="GO:0005524">
    <property type="term" value="F:ATP binding"/>
    <property type="evidence" value="ECO:0007669"/>
    <property type="project" value="UniProtKB-UniRule"/>
</dbReference>
<dbReference type="InterPro" id="IPR011063">
    <property type="entry name" value="TilS/TtcA_N"/>
</dbReference>
<evidence type="ECO:0000256" key="1">
    <source>
        <dbReference type="ARBA" id="ARBA00022598"/>
    </source>
</evidence>
<keyword evidence="3 6" id="KW-0547">Nucleotide-binding</keyword>
<keyword evidence="9" id="KW-1185">Reference proteome</keyword>
<accession>A0A858SRL6</accession>
<name>A0A858SRL6_9RHOB</name>
<evidence type="ECO:0000313" key="9">
    <source>
        <dbReference type="Proteomes" id="UP000503308"/>
    </source>
</evidence>
<comment type="domain">
    <text evidence="6">The N-terminal region contains the highly conserved SGGXDS motif, predicted to be a P-loop motif involved in ATP binding.</text>
</comment>
<evidence type="ECO:0000256" key="6">
    <source>
        <dbReference type="HAMAP-Rule" id="MF_01161"/>
    </source>
</evidence>
<keyword evidence="4 6" id="KW-0067">ATP-binding</keyword>
<dbReference type="GO" id="GO:0005737">
    <property type="term" value="C:cytoplasm"/>
    <property type="evidence" value="ECO:0007669"/>
    <property type="project" value="UniProtKB-SubCell"/>
</dbReference>
<dbReference type="GO" id="GO:0032267">
    <property type="term" value="F:tRNA(Ile)-lysidine synthase activity"/>
    <property type="evidence" value="ECO:0007669"/>
    <property type="project" value="UniProtKB-EC"/>
</dbReference>
<dbReference type="Gene3D" id="3.40.50.620">
    <property type="entry name" value="HUPs"/>
    <property type="match status" value="1"/>
</dbReference>
<keyword evidence="2 6" id="KW-0819">tRNA processing</keyword>
<dbReference type="InterPro" id="IPR012795">
    <property type="entry name" value="tRNA_Ile_lys_synt_N"/>
</dbReference>
<dbReference type="Pfam" id="PF01171">
    <property type="entry name" value="ATP_bind_3"/>
    <property type="match status" value="1"/>
</dbReference>
<comment type="subcellular location">
    <subcellularLocation>
        <location evidence="6">Cytoplasm</location>
    </subcellularLocation>
</comment>
<reference evidence="8 9" key="1">
    <citation type="submission" date="2020-02" db="EMBL/GenBank/DDBJ databases">
        <title>Genome sequence of Roseobacter ponti.</title>
        <authorList>
            <person name="Hollensteiner J."/>
            <person name="Schneider D."/>
            <person name="Poehlein A."/>
            <person name="Daniel R."/>
        </authorList>
    </citation>
    <scope>NUCLEOTIDE SEQUENCE [LARGE SCALE GENOMIC DNA]</scope>
    <source>
        <strain evidence="8 9">DSM 106830</strain>
    </source>
</reference>
<dbReference type="GO" id="GO:0006400">
    <property type="term" value="P:tRNA modification"/>
    <property type="evidence" value="ECO:0007669"/>
    <property type="project" value="UniProtKB-UniRule"/>
</dbReference>
<dbReference type="EMBL" id="CP048788">
    <property type="protein sequence ID" value="QJF50538.1"/>
    <property type="molecule type" value="Genomic_DNA"/>
</dbReference>
<keyword evidence="1 6" id="KW-0436">Ligase</keyword>
<dbReference type="AlphaFoldDB" id="A0A858SRL6"/>
<comment type="similarity">
    <text evidence="6">Belongs to the tRNA(Ile)-lysidine synthase family.</text>
</comment>
<dbReference type="InterPro" id="IPR014729">
    <property type="entry name" value="Rossmann-like_a/b/a_fold"/>
</dbReference>